<comment type="catalytic activity">
    <reaction evidence="8">
        <text>L-seryl-[protein] + ATP = O-phospho-L-seryl-[protein] + ADP + H(+)</text>
        <dbReference type="Rhea" id="RHEA:17989"/>
        <dbReference type="Rhea" id="RHEA-COMP:9863"/>
        <dbReference type="Rhea" id="RHEA-COMP:11604"/>
        <dbReference type="ChEBI" id="CHEBI:15378"/>
        <dbReference type="ChEBI" id="CHEBI:29999"/>
        <dbReference type="ChEBI" id="CHEBI:30616"/>
        <dbReference type="ChEBI" id="CHEBI:83421"/>
        <dbReference type="ChEBI" id="CHEBI:456216"/>
        <dbReference type="EC" id="2.7.11.1"/>
    </reaction>
</comment>
<dbReference type="Proteomes" id="UP001159427">
    <property type="component" value="Unassembled WGS sequence"/>
</dbReference>
<evidence type="ECO:0000256" key="6">
    <source>
        <dbReference type="ARBA" id="ARBA00022840"/>
    </source>
</evidence>
<dbReference type="PANTHER" id="PTHR47508:SF1">
    <property type="entry name" value="NON-SPECIFIC SERINE_THREONINE PROTEIN KINASE"/>
    <property type="match status" value="1"/>
</dbReference>
<dbReference type="EMBL" id="CALNXI010004308">
    <property type="protein sequence ID" value="CAH3195523.1"/>
    <property type="molecule type" value="Genomic_DNA"/>
</dbReference>
<evidence type="ECO:0000313" key="10">
    <source>
        <dbReference type="EMBL" id="CAH3195523.1"/>
    </source>
</evidence>
<dbReference type="InterPro" id="IPR020859">
    <property type="entry name" value="ROC"/>
</dbReference>
<evidence type="ECO:0000256" key="3">
    <source>
        <dbReference type="ARBA" id="ARBA00022737"/>
    </source>
</evidence>
<keyword evidence="2" id="KW-0808">Transferase</keyword>
<dbReference type="Pfam" id="PF16095">
    <property type="entry name" value="COR-A"/>
    <property type="match status" value="1"/>
</dbReference>
<proteinExistence type="predicted"/>
<keyword evidence="11" id="KW-1185">Reference proteome</keyword>
<gene>
    <name evidence="10" type="ORF">PEVE_00030480</name>
</gene>
<keyword evidence="5" id="KW-0418">Kinase</keyword>
<evidence type="ECO:0000256" key="5">
    <source>
        <dbReference type="ARBA" id="ARBA00022777"/>
    </source>
</evidence>
<feature type="non-terminal residue" evidence="10">
    <location>
        <position position="1"/>
    </location>
</feature>
<reference evidence="10 11" key="1">
    <citation type="submission" date="2022-05" db="EMBL/GenBank/DDBJ databases">
        <authorList>
            <consortium name="Genoscope - CEA"/>
            <person name="William W."/>
        </authorList>
    </citation>
    <scope>NUCLEOTIDE SEQUENCE [LARGE SCALE GENOMIC DNA]</scope>
</reference>
<name>A0ABN8SVE5_9CNID</name>
<organism evidence="10 11">
    <name type="scientific">Porites evermanni</name>
    <dbReference type="NCBI Taxonomy" id="104178"/>
    <lineage>
        <taxon>Eukaryota</taxon>
        <taxon>Metazoa</taxon>
        <taxon>Cnidaria</taxon>
        <taxon>Anthozoa</taxon>
        <taxon>Hexacorallia</taxon>
        <taxon>Scleractinia</taxon>
        <taxon>Fungiina</taxon>
        <taxon>Poritidae</taxon>
        <taxon>Porites</taxon>
    </lineage>
</organism>
<evidence type="ECO:0000256" key="1">
    <source>
        <dbReference type="ARBA" id="ARBA00012513"/>
    </source>
</evidence>
<dbReference type="PANTHER" id="PTHR47508">
    <property type="entry name" value="SAM DOMAIN-CONTAINING PROTEIN-RELATED"/>
    <property type="match status" value="1"/>
</dbReference>
<comment type="catalytic activity">
    <reaction evidence="7">
        <text>L-threonyl-[protein] + ATP = O-phospho-L-threonyl-[protein] + ADP + H(+)</text>
        <dbReference type="Rhea" id="RHEA:46608"/>
        <dbReference type="Rhea" id="RHEA-COMP:11060"/>
        <dbReference type="Rhea" id="RHEA-COMP:11605"/>
        <dbReference type="ChEBI" id="CHEBI:15378"/>
        <dbReference type="ChEBI" id="CHEBI:30013"/>
        <dbReference type="ChEBI" id="CHEBI:30616"/>
        <dbReference type="ChEBI" id="CHEBI:61977"/>
        <dbReference type="ChEBI" id="CHEBI:456216"/>
        <dbReference type="EC" id="2.7.11.1"/>
    </reaction>
</comment>
<dbReference type="InterPro" id="IPR027417">
    <property type="entry name" value="P-loop_NTPase"/>
</dbReference>
<keyword evidence="4" id="KW-0547">Nucleotide-binding</keyword>
<comment type="caution">
    <text evidence="10">The sequence shown here is derived from an EMBL/GenBank/DDBJ whole genome shotgun (WGS) entry which is preliminary data.</text>
</comment>
<dbReference type="SUPFAM" id="SSF52540">
    <property type="entry name" value="P-loop containing nucleoside triphosphate hydrolases"/>
    <property type="match status" value="1"/>
</dbReference>
<dbReference type="InterPro" id="IPR036388">
    <property type="entry name" value="WH-like_DNA-bd_sf"/>
</dbReference>
<evidence type="ECO:0000256" key="8">
    <source>
        <dbReference type="ARBA" id="ARBA00048679"/>
    </source>
</evidence>
<dbReference type="Pfam" id="PF08477">
    <property type="entry name" value="Roc"/>
    <property type="match status" value="1"/>
</dbReference>
<dbReference type="Gene3D" id="3.40.50.300">
    <property type="entry name" value="P-loop containing nucleotide triphosphate hydrolases"/>
    <property type="match status" value="1"/>
</dbReference>
<protein>
    <recommendedName>
        <fullName evidence="1">non-specific serine/threonine protein kinase</fullName>
        <ecNumber evidence="1">2.7.11.1</ecNumber>
    </recommendedName>
</protein>
<evidence type="ECO:0000256" key="2">
    <source>
        <dbReference type="ARBA" id="ARBA00022679"/>
    </source>
</evidence>
<evidence type="ECO:0000313" key="11">
    <source>
        <dbReference type="Proteomes" id="UP001159427"/>
    </source>
</evidence>
<dbReference type="InterPro" id="IPR032171">
    <property type="entry name" value="COR-A"/>
</dbReference>
<sequence>KPTVPSRQDSVDNRPFTAYEVGKEHQKRVQGPNLKKRRSDFLNVVESIPDETERSENLNGKLGCEPTACLSFFILNFPHTRLRRTNELKMAHCPQINLPLVPSEISARGPLAVDAFNRAIQEGQTRVMRVPIMFIGQARSGKTSLKKSLKREMFNKEEPSTKLIERDPSYFSLTKETMALGETKMEQSVGSEVSFHNRAAKFMVDEISRKNLSIPEGERNIVSLNSPTRKETDAKNEILTEPRENIADKTEEQSERIFQTEKETIKKKRMEDVPPITASCFDKIVKESNKEDGEKVFCILWDFGGQSVYYATHPIFLTRNAIYLLVYDLNKDPHVTADFIEKEGQFERKEDSNCRKTNEDYLHFWLSSVSALESQTTRHSEPSSFGKLPLVILVCTHADLAGEAAEEKARKIYGSLQAKPYKEHLFSKYFIVDNTKSGSDDECKNVQKLRNELLALAKELLQRQTIPINWLRFEEALKCKLGENVWFVTLAEAREIARDKCEMVDEEEMDTAINFMHDQRILIHFNETPKLKEMVILDPEKLIKLFREVITVRSYDHTANEGQFEELWEKLEKKGILDEKLLSGMGTLQRNQREPNRDYGEIQSIVSFAFRWR</sequence>
<keyword evidence="6" id="KW-0067">ATP-binding</keyword>
<evidence type="ECO:0000256" key="4">
    <source>
        <dbReference type="ARBA" id="ARBA00022741"/>
    </source>
</evidence>
<evidence type="ECO:0000259" key="9">
    <source>
        <dbReference type="PROSITE" id="PS51424"/>
    </source>
</evidence>
<feature type="domain" description="Roc" evidence="9">
    <location>
        <begin position="123"/>
        <end position="460"/>
    </location>
</feature>
<evidence type="ECO:0000256" key="7">
    <source>
        <dbReference type="ARBA" id="ARBA00047899"/>
    </source>
</evidence>
<keyword evidence="3" id="KW-0677">Repeat</keyword>
<accession>A0ABN8SVE5</accession>
<dbReference type="Gene3D" id="1.10.10.10">
    <property type="entry name" value="Winged helix-like DNA-binding domain superfamily/Winged helix DNA-binding domain"/>
    <property type="match status" value="1"/>
</dbReference>
<dbReference type="PROSITE" id="PS51424">
    <property type="entry name" value="ROC"/>
    <property type="match status" value="1"/>
</dbReference>
<dbReference type="EC" id="2.7.11.1" evidence="1"/>